<organism evidence="2">
    <name type="scientific">Haptolina brevifila</name>
    <dbReference type="NCBI Taxonomy" id="156173"/>
    <lineage>
        <taxon>Eukaryota</taxon>
        <taxon>Haptista</taxon>
        <taxon>Haptophyta</taxon>
        <taxon>Prymnesiophyceae</taxon>
        <taxon>Prymnesiales</taxon>
        <taxon>Prymnesiaceae</taxon>
        <taxon>Haptolina</taxon>
    </lineage>
</organism>
<dbReference type="GO" id="GO:0005634">
    <property type="term" value="C:nucleus"/>
    <property type="evidence" value="ECO:0007669"/>
    <property type="project" value="TreeGrafter"/>
</dbReference>
<gene>
    <name evidence="2" type="ORF">CBRE1094_LOCUS34504</name>
</gene>
<dbReference type="InterPro" id="IPR012349">
    <property type="entry name" value="Split_barrel_FMN-bd"/>
</dbReference>
<dbReference type="PANTHER" id="PTHR28040">
    <property type="entry name" value="PYRIDOXAMINE 5'-PHOSPHATE OXIDASE YLR456W HOMOLOG-RELATED"/>
    <property type="match status" value="1"/>
</dbReference>
<protein>
    <recommendedName>
        <fullName evidence="1">Pyridoxamine 5'-phosphate oxidase N-terminal domain-containing protein</fullName>
    </recommendedName>
</protein>
<evidence type="ECO:0000313" key="2">
    <source>
        <dbReference type="EMBL" id="CAD9521246.1"/>
    </source>
</evidence>
<sequence length="246" mass="27885">MSTLLDRTVSKQVLLASNTVLALTVLLQTKLGQRLWQRLTTSLSWLTSQRVAEPDSPSAEFRSLLGKDYVPPLPKPIADALERSCLCFLATAGSEHTPHLSLMRFTYTKEFEENSEVMIISTRRNTKKFQLITCNTNVALLVHQFDTETEKDGNNYDTLGSGRTRCSITLNGRVRVQEGEMAEHYRRIHLAANREYSQFIVGDDIAIVTVHLDTARVCDINDRVAHFTRHECSWKDVTKEAGAHEY</sequence>
<feature type="domain" description="Pyridoxamine 5'-phosphate oxidase N-terminal" evidence="1">
    <location>
        <begin position="75"/>
        <end position="185"/>
    </location>
</feature>
<dbReference type="GO" id="GO:0005737">
    <property type="term" value="C:cytoplasm"/>
    <property type="evidence" value="ECO:0007669"/>
    <property type="project" value="TreeGrafter"/>
</dbReference>
<reference evidence="2" key="1">
    <citation type="submission" date="2021-01" db="EMBL/GenBank/DDBJ databases">
        <authorList>
            <person name="Corre E."/>
            <person name="Pelletier E."/>
            <person name="Niang G."/>
            <person name="Scheremetjew M."/>
            <person name="Finn R."/>
            <person name="Kale V."/>
            <person name="Holt S."/>
            <person name="Cochrane G."/>
            <person name="Meng A."/>
            <person name="Brown T."/>
            <person name="Cohen L."/>
        </authorList>
    </citation>
    <scope>NUCLEOTIDE SEQUENCE</scope>
    <source>
        <strain evidence="2">UTEX LB 985</strain>
    </source>
</reference>
<dbReference type="SUPFAM" id="SSF50475">
    <property type="entry name" value="FMN-binding split barrel"/>
    <property type="match status" value="1"/>
</dbReference>
<dbReference type="Pfam" id="PF01243">
    <property type="entry name" value="PNPOx_N"/>
    <property type="match status" value="1"/>
</dbReference>
<dbReference type="EMBL" id="HBGU01063330">
    <property type="protein sequence ID" value="CAD9521246.1"/>
    <property type="molecule type" value="Transcribed_RNA"/>
</dbReference>
<accession>A0A7S2IJN9</accession>
<dbReference type="AlphaFoldDB" id="A0A7S2IJN9"/>
<proteinExistence type="predicted"/>
<dbReference type="InterPro" id="IPR052841">
    <property type="entry name" value="PMP_oxidase-like"/>
</dbReference>
<dbReference type="InterPro" id="IPR011576">
    <property type="entry name" value="Pyridox_Oxase_N"/>
</dbReference>
<name>A0A7S2IJN9_9EUKA</name>
<dbReference type="PANTHER" id="PTHR28040:SF1">
    <property type="entry name" value="PYRIDOXAMINE 5'-PHOSPHATE OXIDASE YLR456W HOMOLOG-RELATED"/>
    <property type="match status" value="1"/>
</dbReference>
<evidence type="ECO:0000259" key="1">
    <source>
        <dbReference type="Pfam" id="PF01243"/>
    </source>
</evidence>
<dbReference type="Gene3D" id="2.30.110.10">
    <property type="entry name" value="Electron Transport, Fmn-binding Protein, Chain A"/>
    <property type="match status" value="1"/>
</dbReference>